<comment type="similarity">
    <text evidence="1">Belongs to the Skp family.</text>
</comment>
<dbReference type="OrthoDB" id="5524239at2"/>
<dbReference type="InterPro" id="IPR024930">
    <property type="entry name" value="Skp_dom_sf"/>
</dbReference>
<dbReference type="GO" id="GO:0050821">
    <property type="term" value="P:protein stabilization"/>
    <property type="evidence" value="ECO:0007669"/>
    <property type="project" value="TreeGrafter"/>
</dbReference>
<dbReference type="SMART" id="SM00935">
    <property type="entry name" value="OmpH"/>
    <property type="match status" value="1"/>
</dbReference>
<reference evidence="7" key="1">
    <citation type="submission" date="2016-10" db="EMBL/GenBank/DDBJ databases">
        <authorList>
            <person name="Varghese N."/>
            <person name="Submissions S."/>
        </authorList>
    </citation>
    <scope>NUCLEOTIDE SEQUENCE [LARGE SCALE GENOMIC DNA]</scope>
    <source>
        <strain evidence="7">DSM 17044</strain>
    </source>
</reference>
<evidence type="ECO:0000256" key="4">
    <source>
        <dbReference type="SAM" id="MobiDB-lite"/>
    </source>
</evidence>
<protein>
    <submittedName>
        <fullName evidence="6">Periplasmic chaperone for outer membrane proteins Skp</fullName>
    </submittedName>
</protein>
<evidence type="ECO:0000256" key="5">
    <source>
        <dbReference type="SAM" id="SignalP"/>
    </source>
</evidence>
<feature type="chain" id="PRO_5010354248" evidence="5">
    <location>
        <begin position="25"/>
        <end position="197"/>
    </location>
</feature>
<dbReference type="SUPFAM" id="SSF111384">
    <property type="entry name" value="OmpH-like"/>
    <property type="match status" value="1"/>
</dbReference>
<evidence type="ECO:0000313" key="6">
    <source>
        <dbReference type="EMBL" id="SEN22273.1"/>
    </source>
</evidence>
<dbReference type="InterPro" id="IPR005632">
    <property type="entry name" value="Chaperone_Skp"/>
</dbReference>
<feature type="coiled-coil region" evidence="3">
    <location>
        <begin position="48"/>
        <end position="119"/>
    </location>
</feature>
<keyword evidence="3" id="KW-0175">Coiled coil</keyword>
<dbReference type="PANTHER" id="PTHR35089">
    <property type="entry name" value="CHAPERONE PROTEIN SKP"/>
    <property type="match status" value="1"/>
</dbReference>
<organism evidence="6 7">
    <name type="scientific">Stigmatella aurantiaca</name>
    <dbReference type="NCBI Taxonomy" id="41"/>
    <lineage>
        <taxon>Bacteria</taxon>
        <taxon>Pseudomonadati</taxon>
        <taxon>Myxococcota</taxon>
        <taxon>Myxococcia</taxon>
        <taxon>Myxococcales</taxon>
        <taxon>Cystobacterineae</taxon>
        <taxon>Archangiaceae</taxon>
        <taxon>Stigmatella</taxon>
    </lineage>
</organism>
<dbReference type="PANTHER" id="PTHR35089:SF1">
    <property type="entry name" value="CHAPERONE PROTEIN SKP"/>
    <property type="match status" value="1"/>
</dbReference>
<dbReference type="EMBL" id="FOAP01000034">
    <property type="protein sequence ID" value="SEN22273.1"/>
    <property type="molecule type" value="Genomic_DNA"/>
</dbReference>
<proteinExistence type="inferred from homology"/>
<accession>A0A1H8ES01</accession>
<evidence type="ECO:0000256" key="2">
    <source>
        <dbReference type="ARBA" id="ARBA00022729"/>
    </source>
</evidence>
<dbReference type="GO" id="GO:0051082">
    <property type="term" value="F:unfolded protein binding"/>
    <property type="evidence" value="ECO:0007669"/>
    <property type="project" value="InterPro"/>
</dbReference>
<name>A0A1H8ES01_STIAU</name>
<feature type="signal peptide" evidence="5">
    <location>
        <begin position="1"/>
        <end position="24"/>
    </location>
</feature>
<dbReference type="RefSeq" id="WP_075011236.1">
    <property type="nucleotide sequence ID" value="NZ_FOAP01000034.1"/>
</dbReference>
<keyword evidence="7" id="KW-1185">Reference proteome</keyword>
<dbReference type="GO" id="GO:0005829">
    <property type="term" value="C:cytosol"/>
    <property type="evidence" value="ECO:0007669"/>
    <property type="project" value="TreeGrafter"/>
</dbReference>
<gene>
    <name evidence="6" type="ORF">SAMN05444354_13460</name>
</gene>
<evidence type="ECO:0000256" key="1">
    <source>
        <dbReference type="ARBA" id="ARBA00009091"/>
    </source>
</evidence>
<sequence length="197" mass="22009">MSLRSILAATAAALSLALPLAASAQNLKMGYVDYQRVLLEVQDGKDAKNRLQKTLDDRQKEIDQEQTKLRNAKELLDKQASAMSEETRIQQATDLQKRIMELAQKWDRYRAEAANEERQLMAPIIDRIDGVIAKIAERDGLAFVFERRDSGLVYGQTQYDLSNEVIRSYNALPKLQAPKPAASKAPAAPVAKDAPKK</sequence>
<keyword evidence="2 5" id="KW-0732">Signal</keyword>
<dbReference type="Proteomes" id="UP000182719">
    <property type="component" value="Unassembled WGS sequence"/>
</dbReference>
<dbReference type="Gene3D" id="3.30.910.20">
    <property type="entry name" value="Skp domain"/>
    <property type="match status" value="1"/>
</dbReference>
<dbReference type="Pfam" id="PF03938">
    <property type="entry name" value="OmpH"/>
    <property type="match status" value="1"/>
</dbReference>
<evidence type="ECO:0000313" key="7">
    <source>
        <dbReference type="Proteomes" id="UP000182719"/>
    </source>
</evidence>
<evidence type="ECO:0000256" key="3">
    <source>
        <dbReference type="SAM" id="Coils"/>
    </source>
</evidence>
<dbReference type="AlphaFoldDB" id="A0A1H8ES01"/>
<feature type="region of interest" description="Disordered" evidence="4">
    <location>
        <begin position="177"/>
        <end position="197"/>
    </location>
</feature>